<accession>A0ABV5W5W8</accession>
<sequence>MAKAWALYLKKPQTTVAVVVALMAQIIFCLFWMTAYDGVLDRTDRLKVAIVNEDGESGRQIGQHLQDTLPFETALLTAEEARRQLEKRDAYLIITIPEHFSAALKDPSAKAVVRYTLNEANAQMPKGVAQSVAAKVTGELNAQASLQGTQSVLQQLNMPAGQASQTAQSVLTRAEADVTSLHPVNGLNNQMVPMMLVLGSFVGAMLMGMNVHQVSLSIGSALTRRQHFLFRLLFIGVASFVISIIGSTVIAAFGGQMEQGFVSFWLFHWLTILTFMLLAQTVLMVFGMAGMLINMALLSLQLVTSGTIVPSQMLSGTYRALAHIMPATYSVEGIMNIQFGGTDTLHDVGLLLAFSGASVLIGLAATLWKGHKNIRMQTTIG</sequence>
<dbReference type="Pfam" id="PF12051">
    <property type="entry name" value="DUF3533"/>
    <property type="match status" value="1"/>
</dbReference>
<proteinExistence type="predicted"/>
<feature type="transmembrane region" description="Helical" evidence="5">
    <location>
        <begin position="232"/>
        <end position="254"/>
    </location>
</feature>
<name>A0ABV5W5W8_9BACL</name>
<keyword evidence="8" id="KW-1185">Reference proteome</keyword>
<evidence type="ECO:0000259" key="6">
    <source>
        <dbReference type="Pfam" id="PF12051"/>
    </source>
</evidence>
<dbReference type="Proteomes" id="UP001589619">
    <property type="component" value="Unassembled WGS sequence"/>
</dbReference>
<feature type="transmembrane region" description="Helical" evidence="5">
    <location>
        <begin position="291"/>
        <end position="309"/>
    </location>
</feature>
<evidence type="ECO:0000256" key="4">
    <source>
        <dbReference type="ARBA" id="ARBA00023136"/>
    </source>
</evidence>
<dbReference type="RefSeq" id="WP_344908675.1">
    <property type="nucleotide sequence ID" value="NZ_BAAAYO010000006.1"/>
</dbReference>
<evidence type="ECO:0000256" key="2">
    <source>
        <dbReference type="ARBA" id="ARBA00022692"/>
    </source>
</evidence>
<organism evidence="7 8">
    <name type="scientific">Paenibacillus hodogayensis</name>
    <dbReference type="NCBI Taxonomy" id="279208"/>
    <lineage>
        <taxon>Bacteria</taxon>
        <taxon>Bacillati</taxon>
        <taxon>Bacillota</taxon>
        <taxon>Bacilli</taxon>
        <taxon>Bacillales</taxon>
        <taxon>Paenibacillaceae</taxon>
        <taxon>Paenibacillus</taxon>
    </lineage>
</organism>
<keyword evidence="4 5" id="KW-0472">Membrane</keyword>
<feature type="transmembrane region" description="Helical" evidence="5">
    <location>
        <begin position="12"/>
        <end position="33"/>
    </location>
</feature>
<evidence type="ECO:0000313" key="7">
    <source>
        <dbReference type="EMBL" id="MFB9755601.1"/>
    </source>
</evidence>
<gene>
    <name evidence="7" type="ORF">ACFFNY_28825</name>
</gene>
<evidence type="ECO:0000256" key="3">
    <source>
        <dbReference type="ARBA" id="ARBA00022989"/>
    </source>
</evidence>
<dbReference type="InterPro" id="IPR022703">
    <property type="entry name" value="DUF3533"/>
</dbReference>
<feature type="transmembrane region" description="Helical" evidence="5">
    <location>
        <begin position="191"/>
        <end position="211"/>
    </location>
</feature>
<evidence type="ECO:0000256" key="5">
    <source>
        <dbReference type="SAM" id="Phobius"/>
    </source>
</evidence>
<dbReference type="EMBL" id="JBHMAG010000018">
    <property type="protein sequence ID" value="MFB9755601.1"/>
    <property type="molecule type" value="Genomic_DNA"/>
</dbReference>
<comment type="subcellular location">
    <subcellularLocation>
        <location evidence="1">Membrane</location>
        <topology evidence="1">Multi-pass membrane protein</topology>
    </subcellularLocation>
</comment>
<feature type="domain" description="DUF3533" evidence="6">
    <location>
        <begin position="18"/>
        <end position="356"/>
    </location>
</feature>
<dbReference type="Gene3D" id="3.40.1710.10">
    <property type="entry name" value="abc type-2 transporter like domain"/>
    <property type="match status" value="1"/>
</dbReference>
<evidence type="ECO:0000256" key="1">
    <source>
        <dbReference type="ARBA" id="ARBA00004141"/>
    </source>
</evidence>
<reference evidence="7 8" key="1">
    <citation type="submission" date="2024-09" db="EMBL/GenBank/DDBJ databases">
        <authorList>
            <person name="Sun Q."/>
            <person name="Mori K."/>
        </authorList>
    </citation>
    <scope>NUCLEOTIDE SEQUENCE [LARGE SCALE GENOMIC DNA]</scope>
    <source>
        <strain evidence="7 8">JCM 12520</strain>
    </source>
</reference>
<feature type="transmembrane region" description="Helical" evidence="5">
    <location>
        <begin position="348"/>
        <end position="368"/>
    </location>
</feature>
<protein>
    <submittedName>
        <fullName evidence="7">YhgE/Pip domain-containing protein</fullName>
    </submittedName>
</protein>
<dbReference type="PANTHER" id="PTHR43077:SF5">
    <property type="entry name" value="PHAGE INFECTION PROTEIN"/>
    <property type="match status" value="1"/>
</dbReference>
<comment type="caution">
    <text evidence="7">The sequence shown here is derived from an EMBL/GenBank/DDBJ whole genome shotgun (WGS) entry which is preliminary data.</text>
</comment>
<feature type="transmembrane region" description="Helical" evidence="5">
    <location>
        <begin position="260"/>
        <end position="279"/>
    </location>
</feature>
<dbReference type="PANTHER" id="PTHR43077">
    <property type="entry name" value="TRANSPORT PERMEASE YVFS-RELATED"/>
    <property type="match status" value="1"/>
</dbReference>
<evidence type="ECO:0000313" key="8">
    <source>
        <dbReference type="Proteomes" id="UP001589619"/>
    </source>
</evidence>
<keyword evidence="2 5" id="KW-0812">Transmembrane</keyword>
<keyword evidence="3 5" id="KW-1133">Transmembrane helix</keyword>
<dbReference type="InterPro" id="IPR051328">
    <property type="entry name" value="T7SS_ABC-Transporter"/>
</dbReference>